<proteinExistence type="inferred from homology"/>
<gene>
    <name evidence="7" type="ORF">ACFQY0_08620</name>
</gene>
<protein>
    <submittedName>
        <fullName evidence="7">Entericidin A/B family lipoprotein</fullName>
    </submittedName>
</protein>
<keyword evidence="8" id="KW-1185">Reference proteome</keyword>
<keyword evidence="2" id="KW-1003">Cell membrane</keyword>
<keyword evidence="6 7" id="KW-0449">Lipoprotein</keyword>
<dbReference type="Proteomes" id="UP001596472">
    <property type="component" value="Unassembled WGS sequence"/>
</dbReference>
<evidence type="ECO:0000313" key="7">
    <source>
        <dbReference type="EMBL" id="MFC7337237.1"/>
    </source>
</evidence>
<organism evidence="7 8">
    <name type="scientific">Haloferula chungangensis</name>
    <dbReference type="NCBI Taxonomy" id="1048331"/>
    <lineage>
        <taxon>Bacteria</taxon>
        <taxon>Pseudomonadati</taxon>
        <taxon>Verrucomicrobiota</taxon>
        <taxon>Verrucomicrobiia</taxon>
        <taxon>Verrucomicrobiales</taxon>
        <taxon>Verrucomicrobiaceae</taxon>
        <taxon>Haloferula</taxon>
    </lineage>
</organism>
<dbReference type="Pfam" id="PF08085">
    <property type="entry name" value="Entericidin"/>
    <property type="match status" value="1"/>
</dbReference>
<reference evidence="8" key="1">
    <citation type="journal article" date="2019" name="Int. J. Syst. Evol. Microbiol.">
        <title>The Global Catalogue of Microorganisms (GCM) 10K type strain sequencing project: providing services to taxonomists for standard genome sequencing and annotation.</title>
        <authorList>
            <consortium name="The Broad Institute Genomics Platform"/>
            <consortium name="The Broad Institute Genome Sequencing Center for Infectious Disease"/>
            <person name="Wu L."/>
            <person name="Ma J."/>
        </authorList>
    </citation>
    <scope>NUCLEOTIDE SEQUENCE [LARGE SCALE GENOMIC DNA]</scope>
    <source>
        <strain evidence="8">CGMCC 4.1467</strain>
    </source>
</reference>
<keyword evidence="4" id="KW-0472">Membrane</keyword>
<dbReference type="EMBL" id="JBHTBS010000003">
    <property type="protein sequence ID" value="MFC7337237.1"/>
    <property type="molecule type" value="Genomic_DNA"/>
</dbReference>
<dbReference type="RefSeq" id="WP_379711351.1">
    <property type="nucleotide sequence ID" value="NZ_JBHTBS010000003.1"/>
</dbReference>
<accession>A0ABW2L4J9</accession>
<evidence type="ECO:0000256" key="4">
    <source>
        <dbReference type="ARBA" id="ARBA00023136"/>
    </source>
</evidence>
<dbReference type="PROSITE" id="PS51257">
    <property type="entry name" value="PROKAR_LIPOPROTEIN"/>
    <property type="match status" value="1"/>
</dbReference>
<comment type="caution">
    <text evidence="7">The sequence shown here is derived from an EMBL/GenBank/DDBJ whole genome shotgun (WGS) entry which is preliminary data.</text>
</comment>
<evidence type="ECO:0000256" key="1">
    <source>
        <dbReference type="ARBA" id="ARBA00010296"/>
    </source>
</evidence>
<keyword evidence="3" id="KW-0732">Signal</keyword>
<evidence type="ECO:0000256" key="6">
    <source>
        <dbReference type="ARBA" id="ARBA00023288"/>
    </source>
</evidence>
<dbReference type="InterPro" id="IPR012556">
    <property type="entry name" value="Entericidin"/>
</dbReference>
<evidence type="ECO:0000256" key="5">
    <source>
        <dbReference type="ARBA" id="ARBA00023139"/>
    </source>
</evidence>
<comment type="similarity">
    <text evidence="1">Belongs to the EcnA/EcnB lipoprotein family.</text>
</comment>
<sequence length="50" mass="5293">MKKNFIRLALLAFAGSCIISSCNTTKGFGEDLQKVGGKIEKQADETGGTD</sequence>
<evidence type="ECO:0000256" key="3">
    <source>
        <dbReference type="ARBA" id="ARBA00022729"/>
    </source>
</evidence>
<evidence type="ECO:0000313" key="8">
    <source>
        <dbReference type="Proteomes" id="UP001596472"/>
    </source>
</evidence>
<name>A0ABW2L4J9_9BACT</name>
<keyword evidence="5" id="KW-0564">Palmitate</keyword>
<evidence type="ECO:0000256" key="2">
    <source>
        <dbReference type="ARBA" id="ARBA00022475"/>
    </source>
</evidence>